<evidence type="ECO:0000313" key="2">
    <source>
        <dbReference type="EMBL" id="EOL45949.1"/>
    </source>
</evidence>
<keyword evidence="3" id="KW-1185">Reference proteome</keyword>
<evidence type="ECO:0000313" key="3">
    <source>
        <dbReference type="Proteomes" id="UP000013840"/>
    </source>
</evidence>
<keyword evidence="1" id="KW-0812">Transmembrane</keyword>
<gene>
    <name evidence="2" type="ORF">UC7_01746</name>
</gene>
<feature type="transmembrane region" description="Helical" evidence="1">
    <location>
        <begin position="33"/>
        <end position="54"/>
    </location>
</feature>
<dbReference type="EMBL" id="AJAU01000017">
    <property type="protein sequence ID" value="EOL45949.1"/>
    <property type="molecule type" value="Genomic_DNA"/>
</dbReference>
<protein>
    <submittedName>
        <fullName evidence="2">Uncharacterized protein</fullName>
    </submittedName>
</protein>
<comment type="caution">
    <text evidence="2">The sequence shown here is derived from an EMBL/GenBank/DDBJ whole genome shotgun (WGS) entry which is preliminary data.</text>
</comment>
<keyword evidence="1" id="KW-0472">Membrane</keyword>
<keyword evidence="1" id="KW-1133">Transmembrane helix</keyword>
<name>R3TWI2_9ENTE</name>
<reference evidence="2 3" key="1">
    <citation type="submission" date="2013-02" db="EMBL/GenBank/DDBJ databases">
        <title>The Genome Sequence of Enterococcus caccae BAA-1240.</title>
        <authorList>
            <consortium name="The Broad Institute Genome Sequencing Platform"/>
            <consortium name="The Broad Institute Genome Sequencing Center for Infectious Disease"/>
            <person name="Earl A.M."/>
            <person name="Gilmore M.S."/>
            <person name="Lebreton F."/>
            <person name="Walker B."/>
            <person name="Young S.K."/>
            <person name="Zeng Q."/>
            <person name="Gargeya S."/>
            <person name="Fitzgerald M."/>
            <person name="Haas B."/>
            <person name="Abouelleil A."/>
            <person name="Alvarado L."/>
            <person name="Arachchi H.M."/>
            <person name="Berlin A.M."/>
            <person name="Chapman S.B."/>
            <person name="Dewar J."/>
            <person name="Goldberg J."/>
            <person name="Griggs A."/>
            <person name="Gujja S."/>
            <person name="Hansen M."/>
            <person name="Howarth C."/>
            <person name="Imamovic A."/>
            <person name="Larimer J."/>
            <person name="McCowan C."/>
            <person name="Murphy C."/>
            <person name="Neiman D."/>
            <person name="Pearson M."/>
            <person name="Priest M."/>
            <person name="Roberts A."/>
            <person name="Saif S."/>
            <person name="Shea T."/>
            <person name="Sisk P."/>
            <person name="Sykes S."/>
            <person name="Wortman J."/>
            <person name="Nusbaum C."/>
            <person name="Birren B."/>
        </authorList>
    </citation>
    <scope>NUCLEOTIDE SEQUENCE [LARGE SCALE GENOMIC DNA]</scope>
    <source>
        <strain evidence="2 3">ATCC BAA-1240</strain>
    </source>
</reference>
<sequence>MKIKSPFYLILSVILLILAIWDIYSIFSLENTLSKNIIDILTALLTFIVSIVCFSKATGIE</sequence>
<proteinExistence type="predicted"/>
<feature type="transmembrane region" description="Helical" evidence="1">
    <location>
        <begin position="7"/>
        <end position="27"/>
    </location>
</feature>
<dbReference type="Proteomes" id="UP000013840">
    <property type="component" value="Unassembled WGS sequence"/>
</dbReference>
<evidence type="ECO:0000256" key="1">
    <source>
        <dbReference type="SAM" id="Phobius"/>
    </source>
</evidence>
<organism evidence="2 3">
    <name type="scientific">Enterococcus caccae ATCC BAA-1240</name>
    <dbReference type="NCBI Taxonomy" id="1158612"/>
    <lineage>
        <taxon>Bacteria</taxon>
        <taxon>Bacillati</taxon>
        <taxon>Bacillota</taxon>
        <taxon>Bacilli</taxon>
        <taxon>Lactobacillales</taxon>
        <taxon>Enterococcaceae</taxon>
        <taxon>Enterococcus</taxon>
    </lineage>
</organism>
<dbReference type="AlphaFoldDB" id="R3TWI2"/>
<accession>R3TWI2</accession>